<dbReference type="InterPro" id="IPR002577">
    <property type="entry name" value="HTH_HxlR"/>
</dbReference>
<dbReference type="InterPro" id="IPR036390">
    <property type="entry name" value="WH_DNA-bd_sf"/>
</dbReference>
<feature type="domain" description="HTH hxlR-type" evidence="4">
    <location>
        <begin position="8"/>
        <end position="106"/>
    </location>
</feature>
<evidence type="ECO:0000313" key="5">
    <source>
        <dbReference type="EMBL" id="MEX0408966.1"/>
    </source>
</evidence>
<dbReference type="RefSeq" id="WP_367956821.1">
    <property type="nucleotide sequence ID" value="NZ_JBDPGJ010000007.1"/>
</dbReference>
<keyword evidence="1" id="KW-0805">Transcription regulation</keyword>
<evidence type="ECO:0000256" key="3">
    <source>
        <dbReference type="ARBA" id="ARBA00023163"/>
    </source>
</evidence>
<keyword evidence="3" id="KW-0804">Transcription</keyword>
<sequence length="131" mass="14468">MIEFRTGCPIASTLDIVGDRWSLVIIRSMVMGARSYSDFLAMPEKISTNILADRLKRLEEAGIVARRQARQGQTRGAYALTAKGGGLVPALQALARWGEAELPDRWTSPERFYAARPEDFGDDSRGGRPGR</sequence>
<keyword evidence="2" id="KW-0238">DNA-binding</keyword>
<reference evidence="5 6" key="1">
    <citation type="submission" date="2024-05" db="EMBL/GenBank/DDBJ databases">
        <authorList>
            <person name="Jiang F."/>
        </authorList>
    </citation>
    <scope>NUCLEOTIDE SEQUENCE [LARGE SCALE GENOMIC DNA]</scope>
    <source>
        <strain evidence="5 6">LZ166</strain>
    </source>
</reference>
<dbReference type="PANTHER" id="PTHR33204">
    <property type="entry name" value="TRANSCRIPTIONAL REGULATOR, MARR FAMILY"/>
    <property type="match status" value="1"/>
</dbReference>
<protein>
    <submittedName>
        <fullName evidence="5">Helix-turn-helix domain-containing protein</fullName>
    </submittedName>
</protein>
<keyword evidence="6" id="KW-1185">Reference proteome</keyword>
<dbReference type="Proteomes" id="UP001556692">
    <property type="component" value="Unassembled WGS sequence"/>
</dbReference>
<proteinExistence type="predicted"/>
<evidence type="ECO:0000256" key="2">
    <source>
        <dbReference type="ARBA" id="ARBA00023125"/>
    </source>
</evidence>
<organism evidence="5 6">
    <name type="scientific">Aquibium pacificus</name>
    <dbReference type="NCBI Taxonomy" id="3153579"/>
    <lineage>
        <taxon>Bacteria</taxon>
        <taxon>Pseudomonadati</taxon>
        <taxon>Pseudomonadota</taxon>
        <taxon>Alphaproteobacteria</taxon>
        <taxon>Hyphomicrobiales</taxon>
        <taxon>Phyllobacteriaceae</taxon>
        <taxon>Aquibium</taxon>
    </lineage>
</organism>
<evidence type="ECO:0000259" key="4">
    <source>
        <dbReference type="PROSITE" id="PS51118"/>
    </source>
</evidence>
<dbReference type="EMBL" id="JBDPGJ010000007">
    <property type="protein sequence ID" value="MEX0408966.1"/>
    <property type="molecule type" value="Genomic_DNA"/>
</dbReference>
<dbReference type="Pfam" id="PF01638">
    <property type="entry name" value="HxlR"/>
    <property type="match status" value="1"/>
</dbReference>
<accession>A0ABV3SR72</accession>
<gene>
    <name evidence="5" type="ORF">ABGN05_25325</name>
</gene>
<dbReference type="SUPFAM" id="SSF46785">
    <property type="entry name" value="Winged helix' DNA-binding domain"/>
    <property type="match status" value="1"/>
</dbReference>
<dbReference type="PANTHER" id="PTHR33204:SF18">
    <property type="entry name" value="TRANSCRIPTIONAL REGULATORY PROTEIN"/>
    <property type="match status" value="1"/>
</dbReference>
<dbReference type="InterPro" id="IPR036388">
    <property type="entry name" value="WH-like_DNA-bd_sf"/>
</dbReference>
<name>A0ABV3SR72_9HYPH</name>
<dbReference type="Gene3D" id="1.10.10.10">
    <property type="entry name" value="Winged helix-like DNA-binding domain superfamily/Winged helix DNA-binding domain"/>
    <property type="match status" value="1"/>
</dbReference>
<comment type="caution">
    <text evidence="5">The sequence shown here is derived from an EMBL/GenBank/DDBJ whole genome shotgun (WGS) entry which is preliminary data.</text>
</comment>
<dbReference type="PROSITE" id="PS51118">
    <property type="entry name" value="HTH_HXLR"/>
    <property type="match status" value="1"/>
</dbReference>
<evidence type="ECO:0000313" key="6">
    <source>
        <dbReference type="Proteomes" id="UP001556692"/>
    </source>
</evidence>
<evidence type="ECO:0000256" key="1">
    <source>
        <dbReference type="ARBA" id="ARBA00023015"/>
    </source>
</evidence>